<feature type="region of interest" description="Disordered" evidence="1">
    <location>
        <begin position="1"/>
        <end position="145"/>
    </location>
</feature>
<dbReference type="InterPro" id="IPR012677">
    <property type="entry name" value="Nucleotide-bd_a/b_plait_sf"/>
</dbReference>
<feature type="compositionally biased region" description="Polar residues" evidence="1">
    <location>
        <begin position="451"/>
        <end position="481"/>
    </location>
</feature>
<evidence type="ECO:0000256" key="1">
    <source>
        <dbReference type="SAM" id="MobiDB-lite"/>
    </source>
</evidence>
<dbReference type="VEuPathDB" id="FungiDB:RhiirFUN_018136"/>
<dbReference type="Gene3D" id="3.30.70.330">
    <property type="match status" value="1"/>
</dbReference>
<dbReference type="AlphaFoldDB" id="U9TGI7"/>
<dbReference type="EMBL" id="KI295690">
    <property type="protein sequence ID" value="ESA02471.1"/>
    <property type="molecule type" value="Genomic_DNA"/>
</dbReference>
<name>U9TGI7_RHIID</name>
<feature type="compositionally biased region" description="Low complexity" evidence="1">
    <location>
        <begin position="28"/>
        <end position="37"/>
    </location>
</feature>
<protein>
    <recommendedName>
        <fullName evidence="3">RRM domain-containing protein</fullName>
    </recommendedName>
</protein>
<dbReference type="CDD" id="cd00590">
    <property type="entry name" value="RRM_SF"/>
    <property type="match status" value="1"/>
</dbReference>
<accession>U9TGI7</accession>
<reference evidence="2" key="1">
    <citation type="submission" date="2013-07" db="EMBL/GenBank/DDBJ databases">
        <title>The genome of an arbuscular mycorrhizal fungus provides insights into the evolution of the oldest plant symbiosis.</title>
        <authorList>
            <consortium name="DOE Joint Genome Institute"/>
            <person name="Tisserant E."/>
            <person name="Malbreil M."/>
            <person name="Kuo A."/>
            <person name="Kohler A."/>
            <person name="Symeonidi A."/>
            <person name="Balestrini R."/>
            <person name="Charron P."/>
            <person name="Duensing N."/>
            <person name="Frei-dit-Frey N."/>
            <person name="Gianinazzi-Pearson V."/>
            <person name="Gilbert B."/>
            <person name="Handa Y."/>
            <person name="Hijri M."/>
            <person name="Kaul R."/>
            <person name="Kawaguchi M."/>
            <person name="Krajinski F."/>
            <person name="Lammers P."/>
            <person name="Lapierre D."/>
            <person name="Masclaux F.G."/>
            <person name="Murat C."/>
            <person name="Morin E."/>
            <person name="Ndikumana S."/>
            <person name="Pagni M."/>
            <person name="Petitpierre D."/>
            <person name="Requena N."/>
            <person name="Rosikiewicz P."/>
            <person name="Riley R."/>
            <person name="Saito K."/>
            <person name="San Clemente H."/>
            <person name="Shapiro H."/>
            <person name="van Tuinen D."/>
            <person name="Becard G."/>
            <person name="Bonfante P."/>
            <person name="Paszkowski U."/>
            <person name="Shachar-Hill Y."/>
            <person name="Young J.P."/>
            <person name="Sanders I.R."/>
            <person name="Henrissat B."/>
            <person name="Rensing S.A."/>
            <person name="Grigoriev I.V."/>
            <person name="Corradi N."/>
            <person name="Roux C."/>
            <person name="Martin F."/>
        </authorList>
    </citation>
    <scope>NUCLEOTIDE SEQUENCE</scope>
    <source>
        <strain evidence="2">DAOM 197198</strain>
    </source>
</reference>
<feature type="compositionally biased region" description="Polar residues" evidence="1">
    <location>
        <begin position="73"/>
        <end position="92"/>
    </location>
</feature>
<dbReference type="SUPFAM" id="SSF54928">
    <property type="entry name" value="RNA-binding domain, RBD"/>
    <property type="match status" value="1"/>
</dbReference>
<dbReference type="HOGENOM" id="CLU_030440_0_0_1"/>
<gene>
    <name evidence="2" type="ORF">GLOINDRAFT_687</name>
</gene>
<feature type="compositionally biased region" description="Low complexity" evidence="1">
    <location>
        <begin position="488"/>
        <end position="500"/>
    </location>
</feature>
<proteinExistence type="predicted"/>
<organism evidence="2">
    <name type="scientific">Rhizophagus irregularis (strain DAOM 181602 / DAOM 197198 / MUCL 43194)</name>
    <name type="common">Arbuscular mycorrhizal fungus</name>
    <name type="synonym">Glomus intraradices</name>
    <dbReference type="NCBI Taxonomy" id="747089"/>
    <lineage>
        <taxon>Eukaryota</taxon>
        <taxon>Fungi</taxon>
        <taxon>Fungi incertae sedis</taxon>
        <taxon>Mucoromycota</taxon>
        <taxon>Glomeromycotina</taxon>
        <taxon>Glomeromycetes</taxon>
        <taxon>Glomerales</taxon>
        <taxon>Glomeraceae</taxon>
        <taxon>Rhizophagus</taxon>
    </lineage>
</organism>
<dbReference type="InterPro" id="IPR035979">
    <property type="entry name" value="RBD_domain_sf"/>
</dbReference>
<feature type="compositionally biased region" description="Polar residues" evidence="1">
    <location>
        <begin position="119"/>
        <end position="133"/>
    </location>
</feature>
<feature type="non-terminal residue" evidence="2">
    <location>
        <position position="688"/>
    </location>
</feature>
<feature type="region of interest" description="Disordered" evidence="1">
    <location>
        <begin position="429"/>
        <end position="500"/>
    </location>
</feature>
<feature type="compositionally biased region" description="Acidic residues" evidence="1">
    <location>
        <begin position="54"/>
        <end position="65"/>
    </location>
</feature>
<evidence type="ECO:0008006" key="3">
    <source>
        <dbReference type="Google" id="ProtNLM"/>
    </source>
</evidence>
<dbReference type="GO" id="GO:0003676">
    <property type="term" value="F:nucleic acid binding"/>
    <property type="evidence" value="ECO:0007669"/>
    <property type="project" value="InterPro"/>
</dbReference>
<sequence length="688" mass="76275">MSGNYAKRGRGSHNPNSRKASRQERKNNNNSDNSSSDGENTVQQKRNRTITENSMEEDYVADDQTADVGVDGPSSSPQQNISGENTLTSSPKKSAAPTAPSHVASSGNVDASMHAPSNKDLQQPPNASPNLDTNGAPDGDHISNPVVTLSITRDDFQAAAALNAAPKTLKKFTTNKALIEAVNNLFLETYESYTGKARMTGSGDAKRLVIHFHTAEARDLCAGSSHPEFPDLIFHAHDPRQLRSNEDLRAIQVTDIPFFIKKDNLMAYFKKFGNITSCRLFSRPNAKVQQARIVYDHADSIARFTDQWAVYCFSTCLRITPCFYTVDQKAARRQYVATLTQLPPNVKDINLAPLTRDLGAKAVNVPLSLNSYKPKRWAYVTFNSQETMDAAMEQTVSFQGKVLFWSSPDNTNKLCHRCGKLGCAPNFCPLKQTRGRSRTRDPVAKLKKRFNINQSRHSNSNANLHSRSQSHSKSRDQSASTLRRDNNNTKINSNNTNNQIITNANTSHHARRNSKEHSVSFSSSSHSIALANFHKRISALELADQRMTRIESHLGLDPLPIPNEPDLDLMQEDAPVSHVPLNIQPSAKSSSPPKSILTRPRPPSLLLLLTRRFPPSHLSPNAPLFTPISSTQEEINDLKNSRVVIESKLDQLTGHIQKFISSIGGAPLDKLIQLLLFNFLLQILTPRL</sequence>
<evidence type="ECO:0000313" key="2">
    <source>
        <dbReference type="EMBL" id="ESA02471.1"/>
    </source>
</evidence>